<evidence type="ECO:0000313" key="2">
    <source>
        <dbReference type="EMBL" id="RTG84739.1"/>
    </source>
</evidence>
<protein>
    <recommendedName>
        <fullName evidence="4">EGF-like domain-containing protein</fullName>
    </recommendedName>
</protein>
<keyword evidence="1" id="KW-0472">Membrane</keyword>
<dbReference type="AlphaFoldDB" id="A0A430QAL9"/>
<gene>
    <name evidence="2" type="ORF">DC041_0009636</name>
</gene>
<keyword evidence="1" id="KW-1133">Transmembrane helix</keyword>
<evidence type="ECO:0008006" key="4">
    <source>
        <dbReference type="Google" id="ProtNLM"/>
    </source>
</evidence>
<feature type="transmembrane region" description="Helical" evidence="1">
    <location>
        <begin position="47"/>
        <end position="75"/>
    </location>
</feature>
<keyword evidence="3" id="KW-1185">Reference proteome</keyword>
<evidence type="ECO:0000256" key="1">
    <source>
        <dbReference type="SAM" id="Phobius"/>
    </source>
</evidence>
<proteinExistence type="predicted"/>
<reference evidence="2 3" key="1">
    <citation type="journal article" date="2019" name="PLoS Pathog.">
        <title>Genome sequence of the bovine parasite Schistosoma bovis Tanzania.</title>
        <authorList>
            <person name="Oey H."/>
            <person name="Zakrzewski M."/>
            <person name="Gobert G."/>
            <person name="Gravermann K."/>
            <person name="Stoye J."/>
            <person name="Jones M."/>
            <person name="Mcmanus D."/>
            <person name="Krause L."/>
        </authorList>
    </citation>
    <scope>NUCLEOTIDE SEQUENCE [LARGE SCALE GENOMIC DNA]</scope>
    <source>
        <strain evidence="2 3">TAN1997</strain>
    </source>
</reference>
<dbReference type="EMBL" id="QMKO01002111">
    <property type="protein sequence ID" value="RTG84739.1"/>
    <property type="molecule type" value="Genomic_DNA"/>
</dbReference>
<dbReference type="Gene3D" id="2.10.25.10">
    <property type="entry name" value="Laminin"/>
    <property type="match status" value="1"/>
</dbReference>
<dbReference type="Proteomes" id="UP000290809">
    <property type="component" value="Unassembled WGS sequence"/>
</dbReference>
<accession>A0A430QAL9</accession>
<sequence length="89" mass="9712">MQKETCSTIASKCSPHAQCVERSDGAVCVCNPMWIDLNMQQPGEQCIISPTVIALIVIGTILIIIIFAAGIYFALRTGRNGQRFIHSFA</sequence>
<organism evidence="2 3">
    <name type="scientific">Schistosoma bovis</name>
    <name type="common">Blood fluke</name>
    <dbReference type="NCBI Taxonomy" id="6184"/>
    <lineage>
        <taxon>Eukaryota</taxon>
        <taxon>Metazoa</taxon>
        <taxon>Spiralia</taxon>
        <taxon>Lophotrochozoa</taxon>
        <taxon>Platyhelminthes</taxon>
        <taxon>Trematoda</taxon>
        <taxon>Digenea</taxon>
        <taxon>Strigeidida</taxon>
        <taxon>Schistosomatoidea</taxon>
        <taxon>Schistosomatidae</taxon>
        <taxon>Schistosoma</taxon>
    </lineage>
</organism>
<comment type="caution">
    <text evidence="2">The sequence shown here is derived from an EMBL/GenBank/DDBJ whole genome shotgun (WGS) entry which is preliminary data.</text>
</comment>
<evidence type="ECO:0000313" key="3">
    <source>
        <dbReference type="Proteomes" id="UP000290809"/>
    </source>
</evidence>
<keyword evidence="1" id="KW-0812">Transmembrane</keyword>
<name>A0A430QAL9_SCHBO</name>